<evidence type="ECO:0000313" key="1">
    <source>
        <dbReference type="EMBL" id="KAK9235132.1"/>
    </source>
</evidence>
<comment type="caution">
    <text evidence="1">The sequence shown here is derived from an EMBL/GenBank/DDBJ whole genome shotgun (WGS) entry which is preliminary data.</text>
</comment>
<proteinExistence type="predicted"/>
<name>A0ACC3SWH9_LIPKO</name>
<dbReference type="Proteomes" id="UP001433508">
    <property type="component" value="Unassembled WGS sequence"/>
</dbReference>
<keyword evidence="2" id="KW-1185">Reference proteome</keyword>
<organism evidence="1 2">
    <name type="scientific">Lipomyces kononenkoae</name>
    <name type="common">Yeast</name>
    <dbReference type="NCBI Taxonomy" id="34357"/>
    <lineage>
        <taxon>Eukaryota</taxon>
        <taxon>Fungi</taxon>
        <taxon>Dikarya</taxon>
        <taxon>Ascomycota</taxon>
        <taxon>Saccharomycotina</taxon>
        <taxon>Lipomycetes</taxon>
        <taxon>Lipomycetales</taxon>
        <taxon>Lipomycetaceae</taxon>
        <taxon>Lipomyces</taxon>
    </lineage>
</organism>
<protein>
    <submittedName>
        <fullName evidence="1">Uncharacterized protein</fullName>
    </submittedName>
</protein>
<dbReference type="EMBL" id="MU971429">
    <property type="protein sequence ID" value="KAK9235132.1"/>
    <property type="molecule type" value="Genomic_DNA"/>
</dbReference>
<gene>
    <name evidence="1" type="ORF">V1525DRAFT_447189</name>
</gene>
<sequence>MRIKEIEKHTRIAVRGPFSTGTTPTGGKVAHTTLSRPDHYGDRIQGLLDFLLGSYLLLRGNSRRQIELADLYLLPLENEGPTKCKSLAVLLCNGKTNQHGRVDHAGAMRNLEVLVCPVFLLDLHLFYRFHIDREPFPVLRSNEIWLDTKLFIQHENGCTCALPCWHATQNFNGSGLKLRSVTIF</sequence>
<reference evidence="2" key="1">
    <citation type="journal article" date="2024" name="Front. Bioeng. Biotechnol.">
        <title>Genome-scale model development and genomic sequencing of the oleaginous clade Lipomyces.</title>
        <authorList>
            <person name="Czajka J.J."/>
            <person name="Han Y."/>
            <person name="Kim J."/>
            <person name="Mondo S.J."/>
            <person name="Hofstad B.A."/>
            <person name="Robles A."/>
            <person name="Haridas S."/>
            <person name="Riley R."/>
            <person name="LaButti K."/>
            <person name="Pangilinan J."/>
            <person name="Andreopoulos W."/>
            <person name="Lipzen A."/>
            <person name="Yan J."/>
            <person name="Wang M."/>
            <person name="Ng V."/>
            <person name="Grigoriev I.V."/>
            <person name="Spatafora J.W."/>
            <person name="Magnuson J.K."/>
            <person name="Baker S.E."/>
            <person name="Pomraning K.R."/>
        </authorList>
    </citation>
    <scope>NUCLEOTIDE SEQUENCE [LARGE SCALE GENOMIC DNA]</scope>
    <source>
        <strain evidence="2">CBS 7786</strain>
    </source>
</reference>
<accession>A0ACC3SWH9</accession>
<evidence type="ECO:0000313" key="2">
    <source>
        <dbReference type="Proteomes" id="UP001433508"/>
    </source>
</evidence>